<feature type="transmembrane region" description="Helical" evidence="2">
    <location>
        <begin position="163"/>
        <end position="188"/>
    </location>
</feature>
<dbReference type="Proteomes" id="UP000001307">
    <property type="component" value="Unassembled WGS sequence"/>
</dbReference>
<dbReference type="Gene3D" id="1.20.140.150">
    <property type="match status" value="1"/>
</dbReference>
<keyword evidence="2" id="KW-0472">Membrane</keyword>
<gene>
    <name evidence="4" type="ORF">GSOID_T00015307001</name>
</gene>
<organism evidence="4">
    <name type="scientific">Oikopleura dioica</name>
    <name type="common">Tunicate</name>
    <dbReference type="NCBI Taxonomy" id="34765"/>
    <lineage>
        <taxon>Eukaryota</taxon>
        <taxon>Metazoa</taxon>
        <taxon>Chordata</taxon>
        <taxon>Tunicata</taxon>
        <taxon>Appendicularia</taxon>
        <taxon>Copelata</taxon>
        <taxon>Oikopleuridae</taxon>
        <taxon>Oikopleura</taxon>
    </lineage>
</organism>
<feature type="compositionally biased region" description="Low complexity" evidence="1">
    <location>
        <begin position="262"/>
        <end position="276"/>
    </location>
</feature>
<accession>E4XMC0</accession>
<dbReference type="OrthoDB" id="10461997at2759"/>
<name>E4XMC0_OIKDI</name>
<keyword evidence="2" id="KW-1133">Transmembrane helix</keyword>
<feature type="chain" id="PRO_5003192764" evidence="3">
    <location>
        <begin position="20"/>
        <end position="310"/>
    </location>
</feature>
<dbReference type="InParanoid" id="E4XMC0"/>
<evidence type="ECO:0000313" key="5">
    <source>
        <dbReference type="Proteomes" id="UP000001307"/>
    </source>
</evidence>
<evidence type="ECO:0000256" key="1">
    <source>
        <dbReference type="SAM" id="MobiDB-lite"/>
    </source>
</evidence>
<feature type="transmembrane region" description="Helical" evidence="2">
    <location>
        <begin position="95"/>
        <end position="116"/>
    </location>
</feature>
<sequence>MRNTTSEIALCSGICLLFAAFVLHTVSYQHKCWITDKSDDNESLYSRCLGMRKCLWYSCNHGTSLCRKWATGNIITTNLPRWVLAGRILLGSSQILLAIIFTLSVFSLECVLLFSLKIKTKKTIAKYVLGTTIFCFLCELITAIMVVIMISVDVVKDQGNRDWARGLTLCMYSCVLTFLAAVAQAVALRFFESSISTTDHEFSPTPEKKIIPVFQHPLGVPLRESPKLQPSTLGNIRMTSLPYASPYEPKTSAIPRVVSPISTSSLSSSSSRSTLPKALRNVTERRRISDQYHRQATKDFTGFINKSYNG</sequence>
<feature type="signal peptide" evidence="3">
    <location>
        <begin position="1"/>
        <end position="19"/>
    </location>
</feature>
<reference evidence="4" key="1">
    <citation type="journal article" date="2010" name="Science">
        <title>Plasticity of animal genome architecture unmasked by rapid evolution of a pelagic tunicate.</title>
        <authorList>
            <person name="Denoeud F."/>
            <person name="Henriet S."/>
            <person name="Mungpakdee S."/>
            <person name="Aury J.M."/>
            <person name="Da Silva C."/>
            <person name="Brinkmann H."/>
            <person name="Mikhaleva J."/>
            <person name="Olsen L.C."/>
            <person name="Jubin C."/>
            <person name="Canestro C."/>
            <person name="Bouquet J.M."/>
            <person name="Danks G."/>
            <person name="Poulain J."/>
            <person name="Campsteijn C."/>
            <person name="Adamski M."/>
            <person name="Cross I."/>
            <person name="Yadetie F."/>
            <person name="Muffato M."/>
            <person name="Louis A."/>
            <person name="Butcher S."/>
            <person name="Tsagkogeorga G."/>
            <person name="Konrad A."/>
            <person name="Singh S."/>
            <person name="Jensen M.F."/>
            <person name="Cong E.H."/>
            <person name="Eikeseth-Otteraa H."/>
            <person name="Noel B."/>
            <person name="Anthouard V."/>
            <person name="Porcel B.M."/>
            <person name="Kachouri-Lafond R."/>
            <person name="Nishino A."/>
            <person name="Ugolini M."/>
            <person name="Chourrout P."/>
            <person name="Nishida H."/>
            <person name="Aasland R."/>
            <person name="Huzurbazar S."/>
            <person name="Westhof E."/>
            <person name="Delsuc F."/>
            <person name="Lehrach H."/>
            <person name="Reinhardt R."/>
            <person name="Weissenbach J."/>
            <person name="Roy S.W."/>
            <person name="Artiguenave F."/>
            <person name="Postlethwait J.H."/>
            <person name="Manak J.R."/>
            <person name="Thompson E.M."/>
            <person name="Jaillon O."/>
            <person name="Du Pasquier L."/>
            <person name="Boudinot P."/>
            <person name="Liberles D.A."/>
            <person name="Volff J.N."/>
            <person name="Philippe H."/>
            <person name="Lenhard B."/>
            <person name="Roest Crollius H."/>
            <person name="Wincker P."/>
            <person name="Chourrout D."/>
        </authorList>
    </citation>
    <scope>NUCLEOTIDE SEQUENCE [LARGE SCALE GENOMIC DNA]</scope>
</reference>
<proteinExistence type="predicted"/>
<keyword evidence="5" id="KW-1185">Reference proteome</keyword>
<dbReference type="AlphaFoldDB" id="E4XMC0"/>
<feature type="transmembrane region" description="Helical" evidence="2">
    <location>
        <begin position="128"/>
        <end position="151"/>
    </location>
</feature>
<keyword evidence="3" id="KW-0732">Signal</keyword>
<dbReference type="EMBL" id="FN653076">
    <property type="protein sequence ID" value="CBY11127.1"/>
    <property type="molecule type" value="Genomic_DNA"/>
</dbReference>
<evidence type="ECO:0000256" key="3">
    <source>
        <dbReference type="SAM" id="SignalP"/>
    </source>
</evidence>
<evidence type="ECO:0000256" key="2">
    <source>
        <dbReference type="SAM" id="Phobius"/>
    </source>
</evidence>
<keyword evidence="2" id="KW-0812">Transmembrane</keyword>
<feature type="region of interest" description="Disordered" evidence="1">
    <location>
        <begin position="262"/>
        <end position="281"/>
    </location>
</feature>
<protein>
    <submittedName>
        <fullName evidence="4">Uncharacterized protein</fullName>
    </submittedName>
</protein>
<evidence type="ECO:0000313" key="4">
    <source>
        <dbReference type="EMBL" id="CBY11127.1"/>
    </source>
</evidence>